<keyword evidence="1" id="KW-0133">Cell shape</keyword>
<feature type="binding site" evidence="1">
    <location>
        <position position="227"/>
    </location>
    <ligand>
        <name>Zn(2+)</name>
        <dbReference type="ChEBI" id="CHEBI:29105"/>
    </ligand>
</feature>
<evidence type="ECO:0000259" key="3">
    <source>
        <dbReference type="Pfam" id="PF08353"/>
    </source>
</evidence>
<dbReference type="PANTHER" id="PTHR23135">
    <property type="entry name" value="MUR LIGASE FAMILY MEMBER"/>
    <property type="match status" value="1"/>
</dbReference>
<dbReference type="AlphaFoldDB" id="A0A8J3CFA3"/>
<feature type="binding site" evidence="1">
    <location>
        <position position="225"/>
    </location>
    <ligand>
        <name>Zn(2+)</name>
        <dbReference type="ChEBI" id="CHEBI:29105"/>
    </ligand>
</feature>
<feature type="domain" description="Mur ligase central" evidence="2">
    <location>
        <begin position="68"/>
        <end position="272"/>
    </location>
</feature>
<comment type="subunit">
    <text evidence="1">Forms a heterodimer with GatD.</text>
</comment>
<evidence type="ECO:0000256" key="1">
    <source>
        <dbReference type="HAMAP-Rule" id="MF_02214"/>
    </source>
</evidence>
<dbReference type="InterPro" id="IPR043703">
    <property type="entry name" value="Lipid_II_synth_MurT"/>
</dbReference>
<dbReference type="HAMAP" id="MF_02214">
    <property type="entry name" value="Lipid_II_synth_MurT"/>
    <property type="match status" value="1"/>
</dbReference>
<proteinExistence type="inferred from homology"/>
<comment type="catalytic activity">
    <reaction evidence="1">
        <text>beta-D-GlcNAc-(1-&gt;4)-Mur2Ac(oyl-L-Ala-gamma-D-O-P-Glu-L-Lys-D-Ala-D-Ala)-di-trans,octa-cis-undecaprenyl diphosphate + NH4(+) = beta-D-GlcNAc-(1-&gt;4)-Mur2Ac(oyl-L-Ala-D-isoglutaminyl-L-Lys-D-Ala-D-Ala)-di-trans,octa-cis-undecaprenyl diphosphate + phosphate + H(+)</text>
        <dbReference type="Rhea" id="RHEA:57932"/>
        <dbReference type="ChEBI" id="CHEBI:15378"/>
        <dbReference type="ChEBI" id="CHEBI:28938"/>
        <dbReference type="ChEBI" id="CHEBI:43474"/>
        <dbReference type="ChEBI" id="CHEBI:62233"/>
        <dbReference type="ChEBI" id="CHEBI:143132"/>
    </reaction>
</comment>
<dbReference type="Gene3D" id="3.40.1190.10">
    <property type="entry name" value="Mur-like, catalytic domain"/>
    <property type="match status" value="1"/>
</dbReference>
<gene>
    <name evidence="1" type="primary">murT</name>
    <name evidence="4" type="ORF">GCM10012275_33820</name>
</gene>
<feature type="binding site" evidence="1">
    <location>
        <position position="212"/>
    </location>
    <ligand>
        <name>Zn(2+)</name>
        <dbReference type="ChEBI" id="CHEBI:29105"/>
    </ligand>
</feature>
<comment type="catalytic activity">
    <reaction evidence="1">
        <text>beta-D-GlcNAc-(1-&gt;4)-Mur2Ac(oyl-L-Ala-gamma-D-Glu-L-Lys-D-Ala-D-Ala)-di-trans,octa-cis-undecaprenyl diphosphate + L-glutamine + ATP + H2O = beta-D-GlcNAc-(1-&gt;4)-Mur2Ac(oyl-L-Ala-D-isoglutaminyl-L-Lys-D-Ala-D-Ala)-di-trans,octa-cis-undecaprenyl diphosphate + L-glutamate + ADP + phosphate + H(+)</text>
        <dbReference type="Rhea" id="RHEA:57928"/>
        <dbReference type="ChEBI" id="CHEBI:15377"/>
        <dbReference type="ChEBI" id="CHEBI:15378"/>
        <dbReference type="ChEBI" id="CHEBI:29985"/>
        <dbReference type="ChEBI" id="CHEBI:30616"/>
        <dbReference type="ChEBI" id="CHEBI:43474"/>
        <dbReference type="ChEBI" id="CHEBI:58359"/>
        <dbReference type="ChEBI" id="CHEBI:60033"/>
        <dbReference type="ChEBI" id="CHEBI:62233"/>
        <dbReference type="ChEBI" id="CHEBI:456216"/>
        <dbReference type="EC" id="6.3.5.13"/>
    </reaction>
</comment>
<dbReference type="SUPFAM" id="SSF53623">
    <property type="entry name" value="MurD-like peptide ligases, catalytic domain"/>
    <property type="match status" value="1"/>
</dbReference>
<reference evidence="4" key="1">
    <citation type="journal article" date="2014" name="Int. J. Syst. Evol. Microbiol.">
        <title>Complete genome sequence of Corynebacterium casei LMG S-19264T (=DSM 44701T), isolated from a smear-ripened cheese.</title>
        <authorList>
            <consortium name="US DOE Joint Genome Institute (JGI-PGF)"/>
            <person name="Walter F."/>
            <person name="Albersmeier A."/>
            <person name="Kalinowski J."/>
            <person name="Ruckert C."/>
        </authorList>
    </citation>
    <scope>NUCLEOTIDE SEQUENCE</scope>
    <source>
        <strain evidence="4">CGMCC 4.5737</strain>
    </source>
</reference>
<comment type="pathway">
    <text evidence="1">Cell wall biogenesis; peptidoglycan biosynthesis.</text>
</comment>
<dbReference type="GO" id="GO:0009252">
    <property type="term" value="P:peptidoglycan biosynthetic process"/>
    <property type="evidence" value="ECO:0007669"/>
    <property type="project" value="UniProtKB-UniRule"/>
</dbReference>
<comment type="catalytic activity">
    <reaction evidence="1">
        <text>beta-D-GlcNAc-(1-&gt;4)-Mur2Ac(oyl-L-Ala-gamma-D-Glu-L-Lys-D-Ala-D-Ala)-di-trans,octa-cis-undecaprenyl diphosphate + ATP = beta-D-GlcNAc-(1-&gt;4)-Mur2Ac(oyl-L-Ala-gamma-D-O-P-Glu-L-Lys-D-Ala-D-Ala)-di-trans,octa-cis-undecaprenyl diphosphate + ADP</text>
        <dbReference type="Rhea" id="RHEA:59488"/>
        <dbReference type="ChEBI" id="CHEBI:30616"/>
        <dbReference type="ChEBI" id="CHEBI:60033"/>
        <dbReference type="ChEBI" id="CHEBI:143132"/>
        <dbReference type="ChEBI" id="CHEBI:456216"/>
    </reaction>
</comment>
<dbReference type="Proteomes" id="UP000637578">
    <property type="component" value="Unassembled WGS sequence"/>
</dbReference>
<organism evidence="4 5">
    <name type="scientific">Longimycelium tulufanense</name>
    <dbReference type="NCBI Taxonomy" id="907463"/>
    <lineage>
        <taxon>Bacteria</taxon>
        <taxon>Bacillati</taxon>
        <taxon>Actinomycetota</taxon>
        <taxon>Actinomycetes</taxon>
        <taxon>Pseudonocardiales</taxon>
        <taxon>Pseudonocardiaceae</taxon>
        <taxon>Longimycelium</taxon>
    </lineage>
</organism>
<keyword evidence="5" id="KW-1185">Reference proteome</keyword>
<keyword evidence="1" id="KW-0961">Cell wall biogenesis/degradation</keyword>
<keyword evidence="1" id="KW-0573">Peptidoglycan synthesis</keyword>
<dbReference type="InterPro" id="IPR013221">
    <property type="entry name" value="Mur_ligase_cen"/>
</dbReference>
<protein>
    <recommendedName>
        <fullName evidence="1">Lipid II isoglutaminyl synthase (glutamine-hydrolyzing) subunit MurT</fullName>
        <ecNumber evidence="1">6.3.5.13</ecNumber>
    </recommendedName>
</protein>
<dbReference type="InterPro" id="IPR036565">
    <property type="entry name" value="Mur-like_cat_sf"/>
</dbReference>
<dbReference type="EC" id="6.3.5.13" evidence="1"/>
<dbReference type="InterPro" id="IPR013564">
    <property type="entry name" value="MurT_C"/>
</dbReference>
<dbReference type="GO" id="GO:0071555">
    <property type="term" value="P:cell wall organization"/>
    <property type="evidence" value="ECO:0007669"/>
    <property type="project" value="UniProtKB-KW"/>
</dbReference>
<feature type="binding site" evidence="1">
    <location>
        <position position="209"/>
    </location>
    <ligand>
        <name>Zn(2+)</name>
        <dbReference type="ChEBI" id="CHEBI:29105"/>
    </ligand>
</feature>
<keyword evidence="1" id="KW-0862">Zinc</keyword>
<dbReference type="PANTHER" id="PTHR23135:SF7">
    <property type="entry name" value="LIPID II ISOGLUTAMINYL SYNTHASE (GLUTAMINE-HYDROLYZING) SUBUNIT MURT"/>
    <property type="match status" value="1"/>
</dbReference>
<feature type="domain" description="Lipid II isoglutaminyl synthase (glutamine-hydrolyzing) subunit MurT C-terminal" evidence="3">
    <location>
        <begin position="311"/>
        <end position="409"/>
    </location>
</feature>
<dbReference type="GO" id="GO:0008270">
    <property type="term" value="F:zinc ion binding"/>
    <property type="evidence" value="ECO:0007669"/>
    <property type="project" value="UniProtKB-UniRule"/>
</dbReference>
<dbReference type="GO" id="GO:0140282">
    <property type="term" value="F:carbon-nitrogen ligase activity on lipid II"/>
    <property type="evidence" value="ECO:0007669"/>
    <property type="project" value="UniProtKB-UniRule"/>
</dbReference>
<dbReference type="GO" id="GO:0008360">
    <property type="term" value="P:regulation of cell shape"/>
    <property type="evidence" value="ECO:0007669"/>
    <property type="project" value="UniProtKB-KW"/>
</dbReference>
<dbReference type="EMBL" id="BMMK01000015">
    <property type="protein sequence ID" value="GGM59943.1"/>
    <property type="molecule type" value="Genomic_DNA"/>
</dbReference>
<accession>A0A8J3CFA3</accession>
<dbReference type="Pfam" id="PF08245">
    <property type="entry name" value="Mur_ligase_M"/>
    <property type="match status" value="1"/>
</dbReference>
<reference evidence="4" key="2">
    <citation type="submission" date="2020-09" db="EMBL/GenBank/DDBJ databases">
        <authorList>
            <person name="Sun Q."/>
            <person name="Zhou Y."/>
        </authorList>
    </citation>
    <scope>NUCLEOTIDE SEQUENCE</scope>
    <source>
        <strain evidence="4">CGMCC 4.5737</strain>
    </source>
</reference>
<name>A0A8J3CFA3_9PSEU</name>
<dbReference type="Pfam" id="PF08353">
    <property type="entry name" value="MurT_C"/>
    <property type="match status" value="1"/>
</dbReference>
<dbReference type="GO" id="GO:0005524">
    <property type="term" value="F:ATP binding"/>
    <property type="evidence" value="ECO:0007669"/>
    <property type="project" value="UniProtKB-UniRule"/>
</dbReference>
<dbReference type="UniPathway" id="UPA00219"/>
<dbReference type="GO" id="GO:0016881">
    <property type="term" value="F:acid-amino acid ligase activity"/>
    <property type="evidence" value="ECO:0007669"/>
    <property type="project" value="InterPro"/>
</dbReference>
<evidence type="ECO:0000259" key="2">
    <source>
        <dbReference type="Pfam" id="PF08245"/>
    </source>
</evidence>
<comment type="caution">
    <text evidence="4">The sequence shown here is derived from an EMBL/GenBank/DDBJ whole genome shotgun (WGS) entry which is preliminary data.</text>
</comment>
<keyword evidence="1" id="KW-0436">Ligase</keyword>
<keyword evidence="1" id="KW-0067">ATP-binding</keyword>
<keyword evidence="1" id="KW-0479">Metal-binding</keyword>
<keyword evidence="1" id="KW-0547">Nucleotide-binding</keyword>
<feature type="active site" evidence="1">
    <location>
        <position position="345"/>
    </location>
</feature>
<comment type="function">
    <text evidence="1">The lipid II isoglutaminyl synthase complex catalyzes the formation of alpha-D-isoglutamine in the cell wall lipid II stem peptide. The MurT subunit catalyzes the ATP-dependent amidation of D-glutamate residue of lipid II, converting it to an isoglutamine residue.</text>
</comment>
<sequence>MVVGLVGSRDPGGRRRRTIAATKLGRGAAWLSRTAGLGEGAIIGGRVAMALDREVLAGLARGRTVVLVTGTNGKTTTTSMVSRALSVAGPVATNATGANMPDGHVAALMADPQARYAVLEVDEMHLDIAAAQTRPAVIVLLNLSRDQIDRVGEVRTVAARLREVVLANPQAVVVANADDPMIVFAASPAQRAVWVSVGGGRWTGDAMSCPQCGERLDLAGDGWACSCGLRRPDPTWSVRDHAVRTDGGRELALDLKLPGSVNDGNAALAMAAAAQLGVVPEAALPRIREVTQVAGRYGDLTLSGRKVRLLLAKNPAGWHEMMELVRTSGRPAMFVVNAREADGFDLSWLWDVPFEHLAGMTIVVAGERAADMAVRLRYARVEVVMESDPVAAVRLAPPGELDVVANYTAFRMLRLKGEA</sequence>
<comment type="similarity">
    <text evidence="1">Belongs to the MurCDEF family. MurT subfamily.</text>
</comment>
<evidence type="ECO:0000313" key="4">
    <source>
        <dbReference type="EMBL" id="GGM59943.1"/>
    </source>
</evidence>
<evidence type="ECO:0000313" key="5">
    <source>
        <dbReference type="Proteomes" id="UP000637578"/>
    </source>
</evidence>